<comment type="caution">
    <text evidence="1">The sequence shown here is derived from an EMBL/GenBank/DDBJ whole genome shotgun (WGS) entry which is preliminary data.</text>
</comment>
<dbReference type="InterPro" id="IPR025368">
    <property type="entry name" value="DUF4272"/>
</dbReference>
<evidence type="ECO:0000313" key="2">
    <source>
        <dbReference type="Proteomes" id="UP001595758"/>
    </source>
</evidence>
<dbReference type="Pfam" id="PF14094">
    <property type="entry name" value="DUF4272"/>
    <property type="match status" value="1"/>
</dbReference>
<organism evidence="1 2">
    <name type="scientific">Legionella dresdenensis</name>
    <dbReference type="NCBI Taxonomy" id="450200"/>
    <lineage>
        <taxon>Bacteria</taxon>
        <taxon>Pseudomonadati</taxon>
        <taxon>Pseudomonadota</taxon>
        <taxon>Gammaproteobacteria</taxon>
        <taxon>Legionellales</taxon>
        <taxon>Legionellaceae</taxon>
        <taxon>Legionella</taxon>
    </lineage>
</organism>
<name>A0ABV8CCB1_9GAMM</name>
<reference evidence="2" key="1">
    <citation type="journal article" date="2019" name="Int. J. Syst. Evol. Microbiol.">
        <title>The Global Catalogue of Microorganisms (GCM) 10K type strain sequencing project: providing services to taxonomists for standard genome sequencing and annotation.</title>
        <authorList>
            <consortium name="The Broad Institute Genomics Platform"/>
            <consortium name="The Broad Institute Genome Sequencing Center for Infectious Disease"/>
            <person name="Wu L."/>
            <person name="Ma J."/>
        </authorList>
    </citation>
    <scope>NUCLEOTIDE SEQUENCE [LARGE SCALE GENOMIC DNA]</scope>
    <source>
        <strain evidence="2">CCUG 59858</strain>
    </source>
</reference>
<protein>
    <submittedName>
        <fullName evidence="1">DUF4272 domain-containing protein</fullName>
    </submittedName>
</protein>
<accession>A0ABV8CCB1</accession>
<dbReference type="EMBL" id="JBHSAB010000001">
    <property type="protein sequence ID" value="MFC3907856.1"/>
    <property type="molecule type" value="Genomic_DNA"/>
</dbReference>
<proteinExistence type="predicted"/>
<evidence type="ECO:0000313" key="1">
    <source>
        <dbReference type="EMBL" id="MFC3907856.1"/>
    </source>
</evidence>
<keyword evidence="2" id="KW-1185">Reference proteome</keyword>
<dbReference type="RefSeq" id="WP_382340586.1">
    <property type="nucleotide sequence ID" value="NZ_JBHSAB010000001.1"/>
</dbReference>
<dbReference type="Proteomes" id="UP001595758">
    <property type="component" value="Unassembled WGS sequence"/>
</dbReference>
<gene>
    <name evidence="1" type="ORF">ACFORL_02010</name>
</gene>
<sequence>MSEKNSMDLQKVKANSEAFVINAGGKVLDWLPIIEWSEPRPLQDIIERALIINAMYQLHIGAPKQYIAEWLSRNNLSHALSSQEASIFDNPSFNLTDDENFYLYFSLDALWAIAWATNLTNDLSFNEPIGSELAQLSPNLQLNENGDKYIKMMRLRSTIELYSMRDLYYRLHWWLQNEFDNTALVDEQLYFSVLERRKALEWIMDVNSTWDSVDMSL</sequence>